<keyword evidence="1" id="KW-0732">Signal</keyword>
<dbReference type="AlphaFoldDB" id="A0A510IB46"/>
<name>A0A510IB46_9VIBR</name>
<feature type="signal peptide" evidence="1">
    <location>
        <begin position="1"/>
        <end position="25"/>
    </location>
</feature>
<evidence type="ECO:0008006" key="4">
    <source>
        <dbReference type="Google" id="ProtNLM"/>
    </source>
</evidence>
<dbReference type="InterPro" id="IPR006315">
    <property type="entry name" value="OM_autotransptr_brl_dom"/>
</dbReference>
<dbReference type="Proteomes" id="UP000315115">
    <property type="component" value="Chromosome 2"/>
</dbReference>
<organism evidence="2 3">
    <name type="scientific">Vibrio rotiferianus</name>
    <dbReference type="NCBI Taxonomy" id="190895"/>
    <lineage>
        <taxon>Bacteria</taxon>
        <taxon>Pseudomonadati</taxon>
        <taxon>Pseudomonadota</taxon>
        <taxon>Gammaproteobacteria</taxon>
        <taxon>Vibrionales</taxon>
        <taxon>Vibrionaceae</taxon>
        <taxon>Vibrio</taxon>
    </lineage>
</organism>
<reference evidence="3" key="1">
    <citation type="submission" date="2019-07" db="EMBL/GenBank/DDBJ databases">
        <title>Complete Genome Sequences of Vibrion rotiferianus strain AM7.</title>
        <authorList>
            <person name="Miyazaki K."/>
            <person name="Wiseschart A."/>
            <person name="Pootanakit K."/>
            <person name="Ishimori K."/>
            <person name="Kitahara K."/>
        </authorList>
    </citation>
    <scope>NUCLEOTIDE SEQUENCE [LARGE SCALE GENOMIC DNA]</scope>
    <source>
        <strain evidence="3">AM7</strain>
    </source>
</reference>
<evidence type="ECO:0000313" key="3">
    <source>
        <dbReference type="Proteomes" id="UP000315115"/>
    </source>
</evidence>
<gene>
    <name evidence="2" type="ORF">VroAM7_36580</name>
</gene>
<evidence type="ECO:0000256" key="1">
    <source>
        <dbReference type="SAM" id="SignalP"/>
    </source>
</evidence>
<proteinExistence type="predicted"/>
<dbReference type="EMBL" id="AP019799">
    <property type="protein sequence ID" value="BBL91005.1"/>
    <property type="molecule type" value="Genomic_DNA"/>
</dbReference>
<feature type="chain" id="PRO_5021961364" description="Outer membrane protein beta-barrel domain-containing protein" evidence="1">
    <location>
        <begin position="26"/>
        <end position="176"/>
    </location>
</feature>
<dbReference type="Gene3D" id="2.40.128.130">
    <property type="entry name" value="Autotransporter beta-domain"/>
    <property type="match status" value="1"/>
</dbReference>
<sequence length="176" mass="19019">MNITSKRILALTTLATLAASGQVLAEGRNNSIEAGATFVGGNEMFALGYSRDLGNNIVTGGGVFFGDNAVDMSESNDQDAWGMYANVGYRFEIAEFDIIPKIGLNYFNADVDIKSGEHSGESMNIDNIYASIGGTVNWRMVGLTVDYGKINDSAINPMTNKKFEEDVVRATLSFNF</sequence>
<dbReference type="InterPro" id="IPR036709">
    <property type="entry name" value="Autotransporte_beta_dom_sf"/>
</dbReference>
<protein>
    <recommendedName>
        <fullName evidence="4">Outer membrane protein beta-barrel domain-containing protein</fullName>
    </recommendedName>
</protein>
<dbReference type="SUPFAM" id="SSF103515">
    <property type="entry name" value="Autotransporter"/>
    <property type="match status" value="1"/>
</dbReference>
<dbReference type="NCBIfam" id="TIGR01414">
    <property type="entry name" value="autotrans_barl"/>
    <property type="match status" value="1"/>
</dbReference>
<dbReference type="GO" id="GO:0019867">
    <property type="term" value="C:outer membrane"/>
    <property type="evidence" value="ECO:0007669"/>
    <property type="project" value="InterPro"/>
</dbReference>
<dbReference type="RefSeq" id="WP_143693641.1">
    <property type="nucleotide sequence ID" value="NZ_AP019799.1"/>
</dbReference>
<accession>A0A510IB46</accession>
<evidence type="ECO:0000313" key="2">
    <source>
        <dbReference type="EMBL" id="BBL91005.1"/>
    </source>
</evidence>